<proteinExistence type="predicted"/>
<evidence type="ECO:0000313" key="2">
    <source>
        <dbReference type="Proteomes" id="UP000059680"/>
    </source>
</evidence>
<dbReference type="PaxDb" id="39947-A0A0P0WUQ8"/>
<dbReference type="Proteomes" id="UP000059680">
    <property type="component" value="Chromosome 6"/>
</dbReference>
<dbReference type="InParanoid" id="A0A0P0WUQ8"/>
<organism evidence="1 2">
    <name type="scientific">Oryza sativa subsp. japonica</name>
    <name type="common">Rice</name>
    <dbReference type="NCBI Taxonomy" id="39947"/>
    <lineage>
        <taxon>Eukaryota</taxon>
        <taxon>Viridiplantae</taxon>
        <taxon>Streptophyta</taxon>
        <taxon>Embryophyta</taxon>
        <taxon>Tracheophyta</taxon>
        <taxon>Spermatophyta</taxon>
        <taxon>Magnoliopsida</taxon>
        <taxon>Liliopsida</taxon>
        <taxon>Poales</taxon>
        <taxon>Poaceae</taxon>
        <taxon>BOP clade</taxon>
        <taxon>Oryzoideae</taxon>
        <taxon>Oryzeae</taxon>
        <taxon>Oryzinae</taxon>
        <taxon>Oryza</taxon>
        <taxon>Oryza sativa</taxon>
    </lineage>
</organism>
<evidence type="ECO:0000313" key="1">
    <source>
        <dbReference type="EMBL" id="BAS96907.1"/>
    </source>
</evidence>
<dbReference type="Gramene" id="Os06t0230801-00">
    <property type="protein sequence ID" value="Os06t0230801-00"/>
    <property type="gene ID" value="Os06g0230801"/>
</dbReference>
<gene>
    <name evidence="1" type="ordered locus">Os06g0230801</name>
    <name evidence="1" type="ORF">OSNPB_060230801</name>
</gene>
<reference evidence="1 2" key="2">
    <citation type="journal article" date="2013" name="Plant Cell Physiol.">
        <title>Rice Annotation Project Database (RAP-DB): an integrative and interactive database for rice genomics.</title>
        <authorList>
            <person name="Sakai H."/>
            <person name="Lee S.S."/>
            <person name="Tanaka T."/>
            <person name="Numa H."/>
            <person name="Kim J."/>
            <person name="Kawahara Y."/>
            <person name="Wakimoto H."/>
            <person name="Yang C.C."/>
            <person name="Iwamoto M."/>
            <person name="Abe T."/>
            <person name="Yamada Y."/>
            <person name="Muto A."/>
            <person name="Inokuchi H."/>
            <person name="Ikemura T."/>
            <person name="Matsumoto T."/>
            <person name="Sasaki T."/>
            <person name="Itoh T."/>
        </authorList>
    </citation>
    <scope>NUCLEOTIDE SEQUENCE [LARGE SCALE GENOMIC DNA]</scope>
    <source>
        <strain evidence="2">cv. Nipponbare</strain>
    </source>
</reference>
<protein>
    <submittedName>
        <fullName evidence="1">Os06g0230801 protein</fullName>
    </submittedName>
</protein>
<accession>A0A0P0WUQ8</accession>
<keyword evidence="2" id="KW-1185">Reference proteome</keyword>
<name>A0A0P0WUQ8_ORYSJ</name>
<dbReference type="EMBL" id="AP014962">
    <property type="protein sequence ID" value="BAS96907.1"/>
    <property type="molecule type" value="Genomic_DNA"/>
</dbReference>
<sequence>MESLRKWKRKDVPNLILELWVLPIFNRRTAATNFTGAAKRVADSDQVLCVFRPFTMQGRGVWQCRACVATNLRDESFKPNCSMI</sequence>
<reference evidence="1 2" key="3">
    <citation type="journal article" date="2013" name="Rice">
        <title>Improvement of the Oryza sativa Nipponbare reference genome using next generation sequence and optical map data.</title>
        <authorList>
            <person name="Kawahara Y."/>
            <person name="de la Bastide M."/>
            <person name="Hamilton J.P."/>
            <person name="Kanamori H."/>
            <person name="McCombie W.R."/>
            <person name="Ouyang S."/>
            <person name="Schwartz D.C."/>
            <person name="Tanaka T."/>
            <person name="Wu J."/>
            <person name="Zhou S."/>
            <person name="Childs K.L."/>
            <person name="Davidson R.M."/>
            <person name="Lin H."/>
            <person name="Quesada-Ocampo L."/>
            <person name="Vaillancourt B."/>
            <person name="Sakai H."/>
            <person name="Lee S.S."/>
            <person name="Kim J."/>
            <person name="Numa H."/>
            <person name="Itoh T."/>
            <person name="Buell C.R."/>
            <person name="Matsumoto T."/>
        </authorList>
    </citation>
    <scope>NUCLEOTIDE SEQUENCE [LARGE SCALE GENOMIC DNA]</scope>
    <source>
        <strain evidence="2">cv. Nipponbare</strain>
    </source>
</reference>
<reference evidence="2" key="1">
    <citation type="journal article" date="2005" name="Nature">
        <title>The map-based sequence of the rice genome.</title>
        <authorList>
            <consortium name="International rice genome sequencing project (IRGSP)"/>
            <person name="Matsumoto T."/>
            <person name="Wu J."/>
            <person name="Kanamori H."/>
            <person name="Katayose Y."/>
            <person name="Fujisawa M."/>
            <person name="Namiki N."/>
            <person name="Mizuno H."/>
            <person name="Yamamoto K."/>
            <person name="Antonio B.A."/>
            <person name="Baba T."/>
            <person name="Sakata K."/>
            <person name="Nagamura Y."/>
            <person name="Aoki H."/>
            <person name="Arikawa K."/>
            <person name="Arita K."/>
            <person name="Bito T."/>
            <person name="Chiden Y."/>
            <person name="Fujitsuka N."/>
            <person name="Fukunaka R."/>
            <person name="Hamada M."/>
            <person name="Harada C."/>
            <person name="Hayashi A."/>
            <person name="Hijishita S."/>
            <person name="Honda M."/>
            <person name="Hosokawa S."/>
            <person name="Ichikawa Y."/>
            <person name="Idonuma A."/>
            <person name="Iijima M."/>
            <person name="Ikeda M."/>
            <person name="Ikeno M."/>
            <person name="Ito K."/>
            <person name="Ito S."/>
            <person name="Ito T."/>
            <person name="Ito Y."/>
            <person name="Ito Y."/>
            <person name="Iwabuchi A."/>
            <person name="Kamiya K."/>
            <person name="Karasawa W."/>
            <person name="Kurita K."/>
            <person name="Katagiri S."/>
            <person name="Kikuta A."/>
            <person name="Kobayashi H."/>
            <person name="Kobayashi N."/>
            <person name="Machita K."/>
            <person name="Maehara T."/>
            <person name="Masukawa M."/>
            <person name="Mizubayashi T."/>
            <person name="Mukai Y."/>
            <person name="Nagasaki H."/>
            <person name="Nagata Y."/>
            <person name="Naito S."/>
            <person name="Nakashima M."/>
            <person name="Nakama Y."/>
            <person name="Nakamichi Y."/>
            <person name="Nakamura M."/>
            <person name="Meguro A."/>
            <person name="Negishi M."/>
            <person name="Ohta I."/>
            <person name="Ohta T."/>
            <person name="Okamoto M."/>
            <person name="Ono N."/>
            <person name="Saji S."/>
            <person name="Sakaguchi M."/>
            <person name="Sakai K."/>
            <person name="Shibata M."/>
            <person name="Shimokawa T."/>
            <person name="Song J."/>
            <person name="Takazaki Y."/>
            <person name="Terasawa K."/>
            <person name="Tsugane M."/>
            <person name="Tsuji K."/>
            <person name="Ueda S."/>
            <person name="Waki K."/>
            <person name="Yamagata H."/>
            <person name="Yamamoto M."/>
            <person name="Yamamoto S."/>
            <person name="Yamane H."/>
            <person name="Yoshiki S."/>
            <person name="Yoshihara R."/>
            <person name="Yukawa K."/>
            <person name="Zhong H."/>
            <person name="Yano M."/>
            <person name="Yuan Q."/>
            <person name="Ouyang S."/>
            <person name="Liu J."/>
            <person name="Jones K.M."/>
            <person name="Gansberger K."/>
            <person name="Moffat K."/>
            <person name="Hill J."/>
            <person name="Bera J."/>
            <person name="Fadrosh D."/>
            <person name="Jin S."/>
            <person name="Johri S."/>
            <person name="Kim M."/>
            <person name="Overton L."/>
            <person name="Reardon M."/>
            <person name="Tsitrin T."/>
            <person name="Vuong H."/>
            <person name="Weaver B."/>
            <person name="Ciecko A."/>
            <person name="Tallon L."/>
            <person name="Jackson J."/>
            <person name="Pai G."/>
            <person name="Aken S.V."/>
            <person name="Utterback T."/>
            <person name="Reidmuller S."/>
            <person name="Feldblyum T."/>
            <person name="Hsiao J."/>
            <person name="Zismann V."/>
            <person name="Iobst S."/>
            <person name="de Vazeille A.R."/>
            <person name="Buell C.R."/>
            <person name="Ying K."/>
            <person name="Li Y."/>
            <person name="Lu T."/>
            <person name="Huang Y."/>
            <person name="Zhao Q."/>
            <person name="Feng Q."/>
            <person name="Zhang L."/>
            <person name="Zhu J."/>
            <person name="Weng Q."/>
            <person name="Mu J."/>
            <person name="Lu Y."/>
            <person name="Fan D."/>
            <person name="Liu Y."/>
            <person name="Guan J."/>
            <person name="Zhang Y."/>
            <person name="Yu S."/>
            <person name="Liu X."/>
            <person name="Zhang Y."/>
            <person name="Hong G."/>
            <person name="Han B."/>
            <person name="Choisne N."/>
            <person name="Demange N."/>
            <person name="Orjeda G."/>
            <person name="Samain S."/>
            <person name="Cattolico L."/>
            <person name="Pelletier E."/>
            <person name="Couloux A."/>
            <person name="Segurens B."/>
            <person name="Wincker P."/>
            <person name="D'Hont A."/>
            <person name="Scarpelli C."/>
            <person name="Weissenbach J."/>
            <person name="Salanoubat M."/>
            <person name="Quetier F."/>
            <person name="Yu Y."/>
            <person name="Kim H.R."/>
            <person name="Rambo T."/>
            <person name="Currie J."/>
            <person name="Collura K."/>
            <person name="Luo M."/>
            <person name="Yang T."/>
            <person name="Ammiraju J.S.S."/>
            <person name="Engler F."/>
            <person name="Soderlund C."/>
            <person name="Wing R.A."/>
            <person name="Palmer L.E."/>
            <person name="de la Bastide M."/>
            <person name="Spiegel L."/>
            <person name="Nascimento L."/>
            <person name="Zutavern T."/>
            <person name="O'Shaughnessy A."/>
            <person name="Dike S."/>
            <person name="Dedhia N."/>
            <person name="Preston R."/>
            <person name="Balija V."/>
            <person name="McCombie W.R."/>
            <person name="Chow T."/>
            <person name="Chen H."/>
            <person name="Chung M."/>
            <person name="Chen C."/>
            <person name="Shaw J."/>
            <person name="Wu H."/>
            <person name="Hsiao K."/>
            <person name="Chao Y."/>
            <person name="Chu M."/>
            <person name="Cheng C."/>
            <person name="Hour A."/>
            <person name="Lee P."/>
            <person name="Lin S."/>
            <person name="Lin Y."/>
            <person name="Liou J."/>
            <person name="Liu S."/>
            <person name="Hsing Y."/>
            <person name="Raghuvanshi S."/>
            <person name="Mohanty A."/>
            <person name="Bharti A.K."/>
            <person name="Gaur A."/>
            <person name="Gupta V."/>
            <person name="Kumar D."/>
            <person name="Ravi V."/>
            <person name="Vij S."/>
            <person name="Kapur A."/>
            <person name="Khurana P."/>
            <person name="Khurana P."/>
            <person name="Khurana J.P."/>
            <person name="Tyagi A.K."/>
            <person name="Gaikwad K."/>
            <person name="Singh A."/>
            <person name="Dalal V."/>
            <person name="Srivastava S."/>
            <person name="Dixit A."/>
            <person name="Pal A.K."/>
            <person name="Ghazi I.A."/>
            <person name="Yadav M."/>
            <person name="Pandit A."/>
            <person name="Bhargava A."/>
            <person name="Sureshbabu K."/>
            <person name="Batra K."/>
            <person name="Sharma T.R."/>
            <person name="Mohapatra T."/>
            <person name="Singh N.K."/>
            <person name="Messing J."/>
            <person name="Nelson A.B."/>
            <person name="Fuks G."/>
            <person name="Kavchok S."/>
            <person name="Keizer G."/>
            <person name="Linton E."/>
            <person name="Llaca V."/>
            <person name="Song R."/>
            <person name="Tanyolac B."/>
            <person name="Young S."/>
            <person name="Ho-Il K."/>
            <person name="Hahn J.H."/>
            <person name="Sangsakoo G."/>
            <person name="Vanavichit A."/>
            <person name="de Mattos Luiz.A.T."/>
            <person name="Zimmer P.D."/>
            <person name="Malone G."/>
            <person name="Dellagostin O."/>
            <person name="de Oliveira A.C."/>
            <person name="Bevan M."/>
            <person name="Bancroft I."/>
            <person name="Minx P."/>
            <person name="Cordum H."/>
            <person name="Wilson R."/>
            <person name="Cheng Z."/>
            <person name="Jin W."/>
            <person name="Jiang J."/>
            <person name="Leong S.A."/>
            <person name="Iwama H."/>
            <person name="Gojobori T."/>
            <person name="Itoh T."/>
            <person name="Niimura Y."/>
            <person name="Fujii Y."/>
            <person name="Habara T."/>
            <person name="Sakai H."/>
            <person name="Sato Y."/>
            <person name="Wilson G."/>
            <person name="Kumar K."/>
            <person name="McCouch S."/>
            <person name="Juretic N."/>
            <person name="Hoen D."/>
            <person name="Wright S."/>
            <person name="Bruskiewich R."/>
            <person name="Bureau T."/>
            <person name="Miyao A."/>
            <person name="Hirochika H."/>
            <person name="Nishikawa T."/>
            <person name="Kadowaki K."/>
            <person name="Sugiura M."/>
            <person name="Burr B."/>
            <person name="Sasaki T."/>
        </authorList>
    </citation>
    <scope>NUCLEOTIDE SEQUENCE [LARGE SCALE GENOMIC DNA]</scope>
    <source>
        <strain evidence="2">cv. Nipponbare</strain>
    </source>
</reference>
<dbReference type="AlphaFoldDB" id="A0A0P0WUQ8"/>